<dbReference type="InterPro" id="IPR001544">
    <property type="entry name" value="Aminotrans_IV"/>
</dbReference>
<dbReference type="GO" id="GO:0005829">
    <property type="term" value="C:cytosol"/>
    <property type="evidence" value="ECO:0007669"/>
    <property type="project" value="TreeGrafter"/>
</dbReference>
<evidence type="ECO:0000256" key="9">
    <source>
        <dbReference type="ARBA" id="ARBA00054027"/>
    </source>
</evidence>
<comment type="catalytic activity">
    <reaction evidence="8">
        <text>4-amino-4-deoxychorismate = 4-aminobenzoate + pyruvate + H(+)</text>
        <dbReference type="Rhea" id="RHEA:16201"/>
        <dbReference type="ChEBI" id="CHEBI:15361"/>
        <dbReference type="ChEBI" id="CHEBI:15378"/>
        <dbReference type="ChEBI" id="CHEBI:17836"/>
        <dbReference type="ChEBI" id="CHEBI:58406"/>
        <dbReference type="EC" id="4.1.3.38"/>
    </reaction>
</comment>
<proteinExistence type="inferred from homology"/>
<dbReference type="Pfam" id="PF01063">
    <property type="entry name" value="Aminotran_4"/>
    <property type="match status" value="1"/>
</dbReference>
<dbReference type="CDD" id="cd01559">
    <property type="entry name" value="ADCL_like"/>
    <property type="match status" value="1"/>
</dbReference>
<protein>
    <recommendedName>
        <fullName evidence="10 11">Aminodeoxychorismate lyase</fullName>
        <ecNumber evidence="7 11">4.1.3.38</ecNumber>
    </recommendedName>
</protein>
<evidence type="ECO:0000256" key="5">
    <source>
        <dbReference type="ARBA" id="ARBA00022909"/>
    </source>
</evidence>
<evidence type="ECO:0000256" key="6">
    <source>
        <dbReference type="ARBA" id="ARBA00035633"/>
    </source>
</evidence>
<evidence type="ECO:0000256" key="3">
    <source>
        <dbReference type="ARBA" id="ARBA00011738"/>
    </source>
</evidence>
<organism evidence="12 13">
    <name type="scientific">Methylogaea oryzae</name>
    <dbReference type="NCBI Taxonomy" id="1295382"/>
    <lineage>
        <taxon>Bacteria</taxon>
        <taxon>Pseudomonadati</taxon>
        <taxon>Pseudomonadota</taxon>
        <taxon>Gammaproteobacteria</taxon>
        <taxon>Methylococcales</taxon>
        <taxon>Methylococcaceae</taxon>
        <taxon>Methylogaea</taxon>
    </lineage>
</organism>
<evidence type="ECO:0000313" key="13">
    <source>
        <dbReference type="Proteomes" id="UP000824988"/>
    </source>
</evidence>
<dbReference type="FunFam" id="3.20.10.10:FF:000002">
    <property type="entry name" value="D-alanine aminotransferase"/>
    <property type="match status" value="1"/>
</dbReference>
<evidence type="ECO:0000256" key="1">
    <source>
        <dbReference type="ARBA" id="ARBA00001933"/>
    </source>
</evidence>
<evidence type="ECO:0000313" key="12">
    <source>
        <dbReference type="EMBL" id="BBL69989.1"/>
    </source>
</evidence>
<evidence type="ECO:0000256" key="7">
    <source>
        <dbReference type="ARBA" id="ARBA00035676"/>
    </source>
</evidence>
<comment type="similarity">
    <text evidence="2">Belongs to the class-IV pyridoxal-phosphate-dependent aminotransferase family.</text>
</comment>
<keyword evidence="13" id="KW-1185">Reference proteome</keyword>
<dbReference type="PANTHER" id="PTHR42743:SF2">
    <property type="entry name" value="AMINODEOXYCHORISMATE LYASE"/>
    <property type="match status" value="1"/>
</dbReference>
<dbReference type="GO" id="GO:0008696">
    <property type="term" value="F:4-amino-4-deoxychorismate lyase activity"/>
    <property type="evidence" value="ECO:0007669"/>
    <property type="project" value="UniProtKB-UniRule"/>
</dbReference>
<dbReference type="EMBL" id="AP019782">
    <property type="protein sequence ID" value="BBL69989.1"/>
    <property type="molecule type" value="Genomic_DNA"/>
</dbReference>
<keyword evidence="4" id="KW-0663">Pyridoxal phosphate</keyword>
<dbReference type="GO" id="GO:0046656">
    <property type="term" value="P:folic acid biosynthetic process"/>
    <property type="evidence" value="ECO:0007669"/>
    <property type="project" value="UniProtKB-KW"/>
</dbReference>
<evidence type="ECO:0000256" key="8">
    <source>
        <dbReference type="ARBA" id="ARBA00049529"/>
    </source>
</evidence>
<gene>
    <name evidence="12" type="primary">pabC</name>
    <name evidence="12" type="ORF">MoryE10_05950</name>
</gene>
<comment type="pathway">
    <text evidence="6">Cofactor biosynthesis; tetrahydrofolate biosynthesis; 4-aminobenzoate from chorismate: step 2/2.</text>
</comment>
<keyword evidence="5" id="KW-0289">Folate biosynthesis</keyword>
<dbReference type="GO" id="GO:0030170">
    <property type="term" value="F:pyridoxal phosphate binding"/>
    <property type="evidence" value="ECO:0007669"/>
    <property type="project" value="InterPro"/>
</dbReference>
<dbReference type="InterPro" id="IPR017824">
    <property type="entry name" value="Aminodeoxychorismate_lyase_IV"/>
</dbReference>
<dbReference type="RefSeq" id="WP_221048158.1">
    <property type="nucleotide sequence ID" value="NZ_AP019782.1"/>
</dbReference>
<dbReference type="NCBIfam" id="TIGR03461">
    <property type="entry name" value="pabC_Proteo"/>
    <property type="match status" value="1"/>
</dbReference>
<sequence length="281" mass="30873">MMLVNGREGLSVPVADRGFQYGDGCFTTLEVRDGAPLFLARHQARLSRDCARLQIPYDCADQVVSEARSLAEAGRDGVLKIIVTRGAGGRGYRCPDVPQASRILGFYPRPVYPSEWAASGVVVRVCRMRLGNNPALAGIKHMNRLEQVLARSEWSDAEIAEGLLLDAQGWVTEGVMSNVFMVRDGRLETPRLNRCGVAGVMRELVAELAGRMGIAVREGRCRLSRLREADEVFVTNSLIGIWPVRRLDDRAWPVGSLTRRLAEAVEQAKAGAVQEFLAAQP</sequence>
<dbReference type="GO" id="GO:0008153">
    <property type="term" value="P:4-aminobenzoate biosynthetic process"/>
    <property type="evidence" value="ECO:0007669"/>
    <property type="project" value="UniProtKB-UniRule"/>
</dbReference>
<dbReference type="InterPro" id="IPR050571">
    <property type="entry name" value="Class-IV_PLP-Dep_Aminotrnsfr"/>
</dbReference>
<reference evidence="12" key="1">
    <citation type="submission" date="2019-06" db="EMBL/GenBank/DDBJ databases">
        <title>Complete genome sequence of Methylogaea oryzae strain JCM16910.</title>
        <authorList>
            <person name="Asakawa S."/>
        </authorList>
    </citation>
    <scope>NUCLEOTIDE SEQUENCE</scope>
    <source>
        <strain evidence="12">E10</strain>
    </source>
</reference>
<name>A0A8D5AIQ5_9GAMM</name>
<dbReference type="Proteomes" id="UP000824988">
    <property type="component" value="Chromosome"/>
</dbReference>
<evidence type="ECO:0000256" key="10">
    <source>
        <dbReference type="ARBA" id="ARBA00069174"/>
    </source>
</evidence>
<keyword evidence="12" id="KW-0456">Lyase</keyword>
<accession>A0A8D5AIQ5</accession>
<dbReference type="KEGG" id="moz:MoryE10_05950"/>
<dbReference type="PANTHER" id="PTHR42743">
    <property type="entry name" value="AMINO-ACID AMINOTRANSFERASE"/>
    <property type="match status" value="1"/>
</dbReference>
<dbReference type="AlphaFoldDB" id="A0A8D5AIQ5"/>
<comment type="cofactor">
    <cofactor evidence="1">
        <name>pyridoxal 5'-phosphate</name>
        <dbReference type="ChEBI" id="CHEBI:597326"/>
    </cofactor>
</comment>
<comment type="subunit">
    <text evidence="3">Homodimer.</text>
</comment>
<comment type="function">
    <text evidence="9">Involved in the biosynthesis of p-aminobenzoate (PABA), a precursor of tetrahydrofolate. Converts 4-amino-4-deoxychorismate into 4-aminobenzoate (PABA) and pyruvate.</text>
</comment>
<evidence type="ECO:0000256" key="4">
    <source>
        <dbReference type="ARBA" id="ARBA00022898"/>
    </source>
</evidence>
<dbReference type="EC" id="4.1.3.38" evidence="7 11"/>
<evidence type="ECO:0000256" key="2">
    <source>
        <dbReference type="ARBA" id="ARBA00009320"/>
    </source>
</evidence>
<evidence type="ECO:0000256" key="11">
    <source>
        <dbReference type="NCBIfam" id="TIGR03461"/>
    </source>
</evidence>
<dbReference type="NCBIfam" id="NF004761">
    <property type="entry name" value="PRK06092.1"/>
    <property type="match status" value="1"/>
</dbReference>